<gene>
    <name evidence="1" type="ORF">HNP47_003120</name>
</gene>
<name>A0A7W9L751_BREVE</name>
<accession>A0A7W9L751</accession>
<evidence type="ECO:0000313" key="1">
    <source>
        <dbReference type="EMBL" id="MBB5773098.1"/>
    </source>
</evidence>
<comment type="caution">
    <text evidence="1">The sequence shown here is derived from an EMBL/GenBank/DDBJ whole genome shotgun (WGS) entry which is preliminary data.</text>
</comment>
<proteinExistence type="predicted"/>
<protein>
    <submittedName>
        <fullName evidence="1">Uncharacterized protein</fullName>
    </submittedName>
</protein>
<dbReference type="AlphaFoldDB" id="A0A7W9L751"/>
<dbReference type="EMBL" id="JACHLJ010000005">
    <property type="protein sequence ID" value="MBB5773098.1"/>
    <property type="molecule type" value="Genomic_DNA"/>
</dbReference>
<sequence length="199" mass="22296">MGRAFSAIRVPINQKTNASRDVFFYRAFRQSHLMRDLALGMTMYPAKDEGPARLAGHGGDRFSQSPQLVTIYERLFKRSRPIDRIEPVHFLDRLNRYDLGSSKVAHDDRMSDLENVSAGVLYVAHVFARGQNGIGFLDYVVYIDARVAFSREPAPQSGLVRQNMAAKPPRLLFGENEHCSRAPEAGSVDDGFYDGVTDA</sequence>
<organism evidence="1 2">
    <name type="scientific">Brevundimonas vesicularis</name>
    <name type="common">Pseudomonas vesicularis</name>
    <dbReference type="NCBI Taxonomy" id="41276"/>
    <lineage>
        <taxon>Bacteria</taxon>
        <taxon>Pseudomonadati</taxon>
        <taxon>Pseudomonadota</taxon>
        <taxon>Alphaproteobacteria</taxon>
        <taxon>Caulobacterales</taxon>
        <taxon>Caulobacteraceae</taxon>
        <taxon>Brevundimonas</taxon>
    </lineage>
</organism>
<dbReference type="Proteomes" id="UP000556201">
    <property type="component" value="Unassembled WGS sequence"/>
</dbReference>
<reference evidence="1 2" key="1">
    <citation type="submission" date="2020-08" db="EMBL/GenBank/DDBJ databases">
        <title>Functional genomics of gut bacteria from endangered species of beetles.</title>
        <authorList>
            <person name="Carlos-Shanley C."/>
        </authorList>
    </citation>
    <scope>NUCLEOTIDE SEQUENCE [LARGE SCALE GENOMIC DNA]</scope>
    <source>
        <strain evidence="1 2">S00192</strain>
    </source>
</reference>
<evidence type="ECO:0000313" key="2">
    <source>
        <dbReference type="Proteomes" id="UP000556201"/>
    </source>
</evidence>